<sequence>MVSPRDKSSDRYDRKLLKLLHLLADFDGEISAEAAALLNQLRHRPDLVPPLYADVFGLPIATTCSSLVQRIETLTPAQNAVASYAFTIFRSYEQMLGVQSSAKPEQQAAYDSQLEQVRLQVAKTKLVLAEALAKSPE</sequence>
<reference evidence="1" key="1">
    <citation type="submission" date="2021-05" db="EMBL/GenBank/DDBJ databases">
        <authorList>
            <person name="Pietrasiak N."/>
            <person name="Ward R."/>
            <person name="Stajich J.E."/>
            <person name="Kurbessoian T."/>
        </authorList>
    </citation>
    <scope>NUCLEOTIDE SEQUENCE</scope>
    <source>
        <strain evidence="1">GSE-TBD4-15B</strain>
    </source>
</reference>
<accession>A0A951P7A6</accession>
<comment type="caution">
    <text evidence="1">The sequence shown here is derived from an EMBL/GenBank/DDBJ whole genome shotgun (WGS) entry which is preliminary data.</text>
</comment>
<gene>
    <name evidence="1" type="ORF">KME07_01445</name>
</gene>
<dbReference type="AlphaFoldDB" id="A0A951P7A6"/>
<name>A0A951P7A6_9CYAN</name>
<protein>
    <submittedName>
        <fullName evidence="1">Uncharacterized protein</fullName>
    </submittedName>
</protein>
<dbReference type="EMBL" id="JAHHHV010000005">
    <property type="protein sequence ID" value="MBW4464089.1"/>
    <property type="molecule type" value="Genomic_DNA"/>
</dbReference>
<dbReference type="Proteomes" id="UP000707356">
    <property type="component" value="Unassembled WGS sequence"/>
</dbReference>
<proteinExistence type="predicted"/>
<reference evidence="1" key="2">
    <citation type="journal article" date="2022" name="Microbiol. Resour. Announc.">
        <title>Metagenome Sequencing to Explore Phylogenomics of Terrestrial Cyanobacteria.</title>
        <authorList>
            <person name="Ward R.D."/>
            <person name="Stajich J.E."/>
            <person name="Johansen J.R."/>
            <person name="Huntemann M."/>
            <person name="Clum A."/>
            <person name="Foster B."/>
            <person name="Foster B."/>
            <person name="Roux S."/>
            <person name="Palaniappan K."/>
            <person name="Varghese N."/>
            <person name="Mukherjee S."/>
            <person name="Reddy T.B.K."/>
            <person name="Daum C."/>
            <person name="Copeland A."/>
            <person name="Chen I.A."/>
            <person name="Ivanova N.N."/>
            <person name="Kyrpides N.C."/>
            <person name="Shapiro N."/>
            <person name="Eloe-Fadrosh E.A."/>
            <person name="Pietrasiak N."/>
        </authorList>
    </citation>
    <scope>NUCLEOTIDE SEQUENCE</scope>
    <source>
        <strain evidence="1">GSE-TBD4-15B</strain>
    </source>
</reference>
<evidence type="ECO:0000313" key="2">
    <source>
        <dbReference type="Proteomes" id="UP000707356"/>
    </source>
</evidence>
<evidence type="ECO:0000313" key="1">
    <source>
        <dbReference type="EMBL" id="MBW4464089.1"/>
    </source>
</evidence>
<organism evidence="1 2">
    <name type="scientific">Pegethrix bostrychoides GSE-TBD4-15B</name>
    <dbReference type="NCBI Taxonomy" id="2839662"/>
    <lineage>
        <taxon>Bacteria</taxon>
        <taxon>Bacillati</taxon>
        <taxon>Cyanobacteriota</taxon>
        <taxon>Cyanophyceae</taxon>
        <taxon>Oculatellales</taxon>
        <taxon>Oculatellaceae</taxon>
        <taxon>Pegethrix</taxon>
    </lineage>
</organism>